<feature type="compositionally biased region" description="Polar residues" evidence="7">
    <location>
        <begin position="757"/>
        <end position="766"/>
    </location>
</feature>
<feature type="domain" description="Kinesin motor" evidence="8">
    <location>
        <begin position="12"/>
        <end position="573"/>
    </location>
</feature>
<evidence type="ECO:0000256" key="4">
    <source>
        <dbReference type="ARBA" id="ARBA00023175"/>
    </source>
</evidence>
<evidence type="ECO:0000259" key="8">
    <source>
        <dbReference type="PROSITE" id="PS50067"/>
    </source>
</evidence>
<evidence type="ECO:0000256" key="5">
    <source>
        <dbReference type="PROSITE-ProRule" id="PRU00283"/>
    </source>
</evidence>
<dbReference type="PANTHER" id="PTHR24115:SF1008">
    <property type="entry name" value="KINESIN-LIKE PROTEIN SUBITO"/>
    <property type="match status" value="1"/>
</dbReference>
<comment type="similarity">
    <text evidence="5">Belongs to the TRAFAC class myosin-kinesin ATPase superfamily. Kinesin family.</text>
</comment>
<dbReference type="InterPro" id="IPR001752">
    <property type="entry name" value="Kinesin_motor_dom"/>
</dbReference>
<feature type="region of interest" description="Disordered" evidence="7">
    <location>
        <begin position="793"/>
        <end position="822"/>
    </location>
</feature>
<evidence type="ECO:0000256" key="2">
    <source>
        <dbReference type="ARBA" id="ARBA00022741"/>
    </source>
</evidence>
<evidence type="ECO:0000256" key="3">
    <source>
        <dbReference type="ARBA" id="ARBA00022840"/>
    </source>
</evidence>
<dbReference type="AlphaFoldDB" id="A0A017SDI0"/>
<dbReference type="SMART" id="SM00129">
    <property type="entry name" value="KISc"/>
    <property type="match status" value="1"/>
</dbReference>
<gene>
    <name evidence="9" type="ORF">EURHEDRAFT_403638</name>
</gene>
<dbReference type="OrthoDB" id="123929at2759"/>
<dbReference type="GO" id="GO:0005871">
    <property type="term" value="C:kinesin complex"/>
    <property type="evidence" value="ECO:0007669"/>
    <property type="project" value="TreeGrafter"/>
</dbReference>
<dbReference type="EMBL" id="KK088427">
    <property type="protein sequence ID" value="EYE94295.1"/>
    <property type="molecule type" value="Genomic_DNA"/>
</dbReference>
<evidence type="ECO:0000313" key="10">
    <source>
        <dbReference type="Proteomes" id="UP000019804"/>
    </source>
</evidence>
<dbReference type="PROSITE" id="PS50067">
    <property type="entry name" value="KINESIN_MOTOR_2"/>
    <property type="match status" value="1"/>
</dbReference>
<evidence type="ECO:0000256" key="6">
    <source>
        <dbReference type="SAM" id="Coils"/>
    </source>
</evidence>
<dbReference type="SUPFAM" id="SSF52540">
    <property type="entry name" value="P-loop containing nucleoside triphosphate hydrolases"/>
    <property type="match status" value="1"/>
</dbReference>
<dbReference type="GO" id="GO:0008017">
    <property type="term" value="F:microtubule binding"/>
    <property type="evidence" value="ECO:0007669"/>
    <property type="project" value="InterPro"/>
</dbReference>
<evidence type="ECO:0000256" key="1">
    <source>
        <dbReference type="ARBA" id="ARBA00022701"/>
    </source>
</evidence>
<dbReference type="GO" id="GO:0003777">
    <property type="term" value="F:microtubule motor activity"/>
    <property type="evidence" value="ECO:0007669"/>
    <property type="project" value="InterPro"/>
</dbReference>
<feature type="compositionally biased region" description="Polar residues" evidence="7">
    <location>
        <begin position="200"/>
        <end position="212"/>
    </location>
</feature>
<feature type="coiled-coil region" evidence="6">
    <location>
        <begin position="611"/>
        <end position="638"/>
    </location>
</feature>
<dbReference type="FunFam" id="3.40.850.10:FF:000120">
    <property type="entry name" value="Kinesin family protein"/>
    <property type="match status" value="1"/>
</dbReference>
<proteinExistence type="inferred from homology"/>
<dbReference type="GO" id="GO:0007018">
    <property type="term" value="P:microtubule-based movement"/>
    <property type="evidence" value="ECO:0007669"/>
    <property type="project" value="InterPro"/>
</dbReference>
<feature type="compositionally biased region" description="Polar residues" evidence="7">
    <location>
        <begin position="365"/>
        <end position="375"/>
    </location>
</feature>
<keyword evidence="2 5" id="KW-0547">Nucleotide-binding</keyword>
<accession>A0A017SDI0</accession>
<feature type="compositionally biased region" description="Polar residues" evidence="7">
    <location>
        <begin position="252"/>
        <end position="267"/>
    </location>
</feature>
<dbReference type="PRINTS" id="PR00380">
    <property type="entry name" value="KINESINHEAVY"/>
</dbReference>
<dbReference type="Proteomes" id="UP000019804">
    <property type="component" value="Unassembled WGS sequence"/>
</dbReference>
<evidence type="ECO:0000256" key="7">
    <source>
        <dbReference type="SAM" id="MobiDB-lite"/>
    </source>
</evidence>
<dbReference type="Gene3D" id="3.40.850.10">
    <property type="entry name" value="Kinesin motor domain"/>
    <property type="match status" value="2"/>
</dbReference>
<organism evidence="9 10">
    <name type="scientific">Aspergillus ruber (strain CBS 135680)</name>
    <dbReference type="NCBI Taxonomy" id="1388766"/>
    <lineage>
        <taxon>Eukaryota</taxon>
        <taxon>Fungi</taxon>
        <taxon>Dikarya</taxon>
        <taxon>Ascomycota</taxon>
        <taxon>Pezizomycotina</taxon>
        <taxon>Eurotiomycetes</taxon>
        <taxon>Eurotiomycetidae</taxon>
        <taxon>Eurotiales</taxon>
        <taxon>Aspergillaceae</taxon>
        <taxon>Aspergillus</taxon>
        <taxon>Aspergillus subgen. Aspergillus</taxon>
    </lineage>
</organism>
<keyword evidence="10" id="KW-1185">Reference proteome</keyword>
<dbReference type="STRING" id="1388766.A0A017SDI0"/>
<dbReference type="Pfam" id="PF00225">
    <property type="entry name" value="Kinesin"/>
    <property type="match status" value="2"/>
</dbReference>
<reference evidence="10" key="1">
    <citation type="journal article" date="2014" name="Nat. Commun.">
        <title>Genomic adaptations of the halophilic Dead Sea filamentous fungus Eurotium rubrum.</title>
        <authorList>
            <person name="Kis-Papo T."/>
            <person name="Weig A.R."/>
            <person name="Riley R."/>
            <person name="Persoh D."/>
            <person name="Salamov A."/>
            <person name="Sun H."/>
            <person name="Lipzen A."/>
            <person name="Wasser S.P."/>
            <person name="Rambold G."/>
            <person name="Grigoriev I.V."/>
            <person name="Nevo E."/>
        </authorList>
    </citation>
    <scope>NUCLEOTIDE SEQUENCE [LARGE SCALE GENOMIC DNA]</scope>
    <source>
        <strain evidence="10">CBS 135680</strain>
    </source>
</reference>
<sequence>MNPTPKPSQNILFQVYLRLRPPISQPRDIQPDRCLIVDPPEHNIENAEDGQDVPLPAATHITLQPPADSRKRAVERFGFTQVFDEAASQIDVFQDTGMNDIIRGVLLEGRDGLIATLGVTGSGKSHTILGSKSQRGLTQMSLDVIFKALEPTIKPPDNSINPNLLASVAASDPCEAQFFAAQTFLEAVYGDPNADRGRNSRAQTPISSSRGNTPLVVRNPLPSKLMQKTSVFGRLYPSLPSVPTSPLRFSRRPSQSPDRGDSNNVPKDSSIRLVPGSPSTSHIHPRMIINSLAKSEFQSSKDPMPALIFPRRQMPQRPSVLPRVPDLSHFAPDLNPKSEYMVLVSMYEVYNDRIFDLLSPAITPGQGSSRQPGNNQKDRRRPVMFKYTEGSPDRKVVASLRKIACSTYEEALAILDVGLTERKVTGTGANSVSSRSHGFFCLEVKRRMRHKITGEETWVGNTLTVADLAGSERARTAKTAGSTLAEAGKINESLMYLGQCLQMQSEIQDGKASLVPYRQCKLTELLFSNSFPSSNSSHSRAPQKAVMIVTADPLGDYNATSQILRYSALAKDVAVARAPSPAESVFSATLRSPRVSYHGRNSPDPALNEELENALTVIARLTSENENLSVRLTQEEVAHAELEMHLKASDERCLTVEQEVREECWAEMDEKMEEERKRWQSAWDDQTGYNDEHMDKKIELLSRGFHITEDPEPPADEKYQSLEFENDQLRAKITSLERELNCRSPTKQPTRPRTRNALKSSRNSNLLGRESDIESALRHMDQLKLAEDMFAPSVTAGAGGSPGKRTRKMATRKWDLAPEDEI</sequence>
<feature type="binding site" evidence="5">
    <location>
        <begin position="118"/>
        <end position="125"/>
    </location>
    <ligand>
        <name>ATP</name>
        <dbReference type="ChEBI" id="CHEBI:30616"/>
    </ligand>
</feature>
<dbReference type="GO" id="GO:0016887">
    <property type="term" value="F:ATP hydrolysis activity"/>
    <property type="evidence" value="ECO:0007669"/>
    <property type="project" value="TreeGrafter"/>
</dbReference>
<dbReference type="HOGENOM" id="CLU_004757_1_0_1"/>
<name>A0A017SDI0_ASPRC</name>
<dbReference type="GO" id="GO:0005524">
    <property type="term" value="F:ATP binding"/>
    <property type="evidence" value="ECO:0007669"/>
    <property type="project" value="UniProtKB-UniRule"/>
</dbReference>
<dbReference type="GO" id="GO:0005634">
    <property type="term" value="C:nucleus"/>
    <property type="evidence" value="ECO:0007669"/>
    <property type="project" value="TreeGrafter"/>
</dbReference>
<keyword evidence="4 5" id="KW-0505">Motor protein</keyword>
<dbReference type="GO" id="GO:0005874">
    <property type="term" value="C:microtubule"/>
    <property type="evidence" value="ECO:0007669"/>
    <property type="project" value="UniProtKB-KW"/>
</dbReference>
<feature type="region of interest" description="Disordered" evidence="7">
    <location>
        <begin position="243"/>
        <end position="284"/>
    </location>
</feature>
<evidence type="ECO:0000313" key="9">
    <source>
        <dbReference type="EMBL" id="EYE94295.1"/>
    </source>
</evidence>
<keyword evidence="1" id="KW-0493">Microtubule</keyword>
<dbReference type="InterPro" id="IPR027640">
    <property type="entry name" value="Kinesin-like_fam"/>
</dbReference>
<dbReference type="InterPro" id="IPR027417">
    <property type="entry name" value="P-loop_NTPase"/>
</dbReference>
<dbReference type="InterPro" id="IPR036961">
    <property type="entry name" value="Kinesin_motor_dom_sf"/>
</dbReference>
<dbReference type="RefSeq" id="XP_040637983.1">
    <property type="nucleotide sequence ID" value="XM_040780238.1"/>
</dbReference>
<feature type="region of interest" description="Disordered" evidence="7">
    <location>
        <begin position="361"/>
        <end position="382"/>
    </location>
</feature>
<keyword evidence="3 5" id="KW-0067">ATP-binding</keyword>
<dbReference type="GeneID" id="63695362"/>
<dbReference type="FunFam" id="3.40.850.10:FF:000091">
    <property type="entry name" value="Kinesin family protein"/>
    <property type="match status" value="1"/>
</dbReference>
<feature type="region of interest" description="Disordered" evidence="7">
    <location>
        <begin position="742"/>
        <end position="769"/>
    </location>
</feature>
<keyword evidence="6" id="KW-0175">Coiled coil</keyword>
<dbReference type="PANTHER" id="PTHR24115">
    <property type="entry name" value="KINESIN-RELATED"/>
    <property type="match status" value="1"/>
</dbReference>
<feature type="region of interest" description="Disordered" evidence="7">
    <location>
        <begin position="192"/>
        <end position="221"/>
    </location>
</feature>
<protein>
    <submittedName>
        <fullName evidence="9">Kinesin family protein</fullName>
    </submittedName>
</protein>